<dbReference type="Gene3D" id="3.40.50.300">
    <property type="entry name" value="P-loop containing nucleotide triphosphate hydrolases"/>
    <property type="match status" value="1"/>
</dbReference>
<dbReference type="PATRIC" id="fig|1544798.3.peg.1152"/>
<dbReference type="EMBL" id="JRHC01000001">
    <property type="protein sequence ID" value="KJF44922.1"/>
    <property type="molecule type" value="Genomic_DNA"/>
</dbReference>
<dbReference type="AlphaFoldDB" id="A0A0D8JDD1"/>
<dbReference type="InterPro" id="IPR006083">
    <property type="entry name" value="PRK/URK"/>
</dbReference>
<keyword evidence="3" id="KW-1185">Reference proteome</keyword>
<comment type="caution">
    <text evidence="2">The sequence shown here is derived from an EMBL/GenBank/DDBJ whole genome shotgun (WGS) entry which is preliminary data.</text>
</comment>
<dbReference type="Pfam" id="PF00485">
    <property type="entry name" value="PRK"/>
    <property type="match status" value="1"/>
</dbReference>
<organism evidence="2 3">
    <name type="scientific">Draconibacterium sediminis</name>
    <dbReference type="NCBI Taxonomy" id="1544798"/>
    <lineage>
        <taxon>Bacteria</taxon>
        <taxon>Pseudomonadati</taxon>
        <taxon>Bacteroidota</taxon>
        <taxon>Bacteroidia</taxon>
        <taxon>Marinilabiliales</taxon>
        <taxon>Prolixibacteraceae</taxon>
        <taxon>Draconibacterium</taxon>
    </lineage>
</organism>
<name>A0A0D8JDD1_9BACT</name>
<dbReference type="CDD" id="cd02028">
    <property type="entry name" value="UMPK_like"/>
    <property type="match status" value="1"/>
</dbReference>
<dbReference type="Gene3D" id="3.30.980.10">
    <property type="entry name" value="Threonyl-trna Synthetase, Chain A, domain 2"/>
    <property type="match status" value="1"/>
</dbReference>
<dbReference type="PANTHER" id="PTHR10285">
    <property type="entry name" value="URIDINE KINASE"/>
    <property type="match status" value="1"/>
</dbReference>
<dbReference type="OrthoDB" id="9764644at2"/>
<dbReference type="InterPro" id="IPR027417">
    <property type="entry name" value="P-loop_NTPase"/>
</dbReference>
<dbReference type="SUPFAM" id="SSF52540">
    <property type="entry name" value="P-loop containing nucleoside triphosphate hydrolases"/>
    <property type="match status" value="1"/>
</dbReference>
<protein>
    <submittedName>
        <fullName evidence="2">ATPase AAA</fullName>
    </submittedName>
</protein>
<evidence type="ECO:0000313" key="3">
    <source>
        <dbReference type="Proteomes" id="UP000032544"/>
    </source>
</evidence>
<dbReference type="STRING" id="1544798.LH29_05715"/>
<dbReference type="InterPro" id="IPR018163">
    <property type="entry name" value="Thr/Ala-tRNA-synth_IIc_edit"/>
</dbReference>
<sequence>MKDIEIYCRNTHTSHTYPMGTSLLEISNDLNIKLQNQVCGAIVNHQVKELSFCVVKPKHIEFIDFSHPDGMRMYIRSLIFVLYAAVKEVFPHVAFKVQNGISNGYFCELQGLEREISESDIFSIKQEMNALIEADIPFVKKGIITSHAVDLLAKQGLEDKAQLFEQQGRMYSYLYFLNDLGDYFYGNLLPSTGYISNYGLVPYFDGLLLQVPRRKHFKKLHKVVYNDKLFEIFQEQKDWAEILNVSTIGSLNDFALQNRSGDIIKISEALHEKKIAEIANQISARGNGTKVVLVAGPSASGKTTFSKRLGVQLAVNGMRPYQVSLDDYFVDREHTPKDENGEYDFEALEAIDIEFFNHQLIELFEGKEVRLPRFDFHSGKRMQNGKTLKLEKDDILIVEGIHGMNPGLLTDVAEQNTFKIFISALTQISVDEHTHISTADNRLLRRMIRDSRYRGYRAADTIKRWPSVRKGEEKNIFPYQENADIMFNSATIYELAVLKKYAEPILKLVLENQPEYMESTRLLEFLSYFKPISDVEIPPTSLLREFLGGSSFAY</sequence>
<gene>
    <name evidence="2" type="ORF">LH29_05715</name>
</gene>
<feature type="domain" description="Phosphoribulokinase/uridine kinase" evidence="1">
    <location>
        <begin position="292"/>
        <end position="490"/>
    </location>
</feature>
<accession>A0A0D8JDD1</accession>
<dbReference type="Proteomes" id="UP000032544">
    <property type="component" value="Unassembled WGS sequence"/>
</dbReference>
<dbReference type="GO" id="GO:0005524">
    <property type="term" value="F:ATP binding"/>
    <property type="evidence" value="ECO:0007669"/>
    <property type="project" value="InterPro"/>
</dbReference>
<reference evidence="2 3" key="1">
    <citation type="submission" date="2014-09" db="EMBL/GenBank/DDBJ databases">
        <title>Draft Genome Sequence of Draconibacterium sp. JN14CK-3.</title>
        <authorList>
            <person name="Dong C."/>
            <person name="Lai Q."/>
            <person name="Shao Z."/>
        </authorList>
    </citation>
    <scope>NUCLEOTIDE SEQUENCE [LARGE SCALE GENOMIC DNA]</scope>
    <source>
        <strain evidence="2 3">JN14CK-3</strain>
    </source>
</reference>
<dbReference type="GO" id="GO:0016301">
    <property type="term" value="F:kinase activity"/>
    <property type="evidence" value="ECO:0007669"/>
    <property type="project" value="InterPro"/>
</dbReference>
<dbReference type="RefSeq" id="WP_045026521.1">
    <property type="nucleotide sequence ID" value="NZ_JRHC01000001.1"/>
</dbReference>
<evidence type="ECO:0000259" key="1">
    <source>
        <dbReference type="Pfam" id="PF00485"/>
    </source>
</evidence>
<evidence type="ECO:0000313" key="2">
    <source>
        <dbReference type="EMBL" id="KJF44922.1"/>
    </source>
</evidence>
<dbReference type="SUPFAM" id="SSF55186">
    <property type="entry name" value="ThrRS/AlaRS common domain"/>
    <property type="match status" value="1"/>
</dbReference>
<proteinExistence type="predicted"/>